<organism evidence="1 2">
    <name type="scientific">Thermoproteus sp. AZ2</name>
    <dbReference type="NCBI Taxonomy" id="1609232"/>
    <lineage>
        <taxon>Archaea</taxon>
        <taxon>Thermoproteota</taxon>
        <taxon>Thermoprotei</taxon>
        <taxon>Thermoproteales</taxon>
        <taxon>Thermoproteaceae</taxon>
        <taxon>Thermoproteus</taxon>
    </lineage>
</organism>
<evidence type="ECO:0000313" key="1">
    <source>
        <dbReference type="EMBL" id="MFB6491385.1"/>
    </source>
</evidence>
<dbReference type="EMBL" id="JZWT02000031">
    <property type="protein sequence ID" value="MFB6491385.1"/>
    <property type="molecule type" value="Genomic_DNA"/>
</dbReference>
<comment type="caution">
    <text evidence="1">The sequence shown here is derived from an EMBL/GenBank/DDBJ whole genome shotgun (WGS) entry which is preliminary data.</text>
</comment>
<proteinExistence type="predicted"/>
<name>A0ACC6V2Z0_9CREN</name>
<sequence>MERALSRRCERVELRRGWPPGQVKARRFVIYDVFDPPSIRPEEHSIFIKGAVEKPIEVPLLRLALDYPCVDLVADFHCVTGWSIEGVTWRGTPLRVLLEEARPLGRHGLAWGADGYSAYLPPEALFDEYTIIAWAMNGELIPLKHGAPARLVAPTRYAWKSVKYFKGLEVLEAPAPGYWEALGYSMSGDPWREERLGPPMRGRRASL</sequence>
<gene>
    <name evidence="1" type="ORF">TU35_009170</name>
</gene>
<reference evidence="1" key="1">
    <citation type="submission" date="2024-07" db="EMBL/GenBank/DDBJ databases">
        <title>Metagenome and Metagenome-Assembled Genomes of Archaea from a hot spring from the geothermal field of Los Azufres, Mexico.</title>
        <authorList>
            <person name="Marin-Paredes R."/>
            <person name="Martinez-Romero E."/>
            <person name="Servin-Garciduenas L.E."/>
        </authorList>
    </citation>
    <scope>NUCLEOTIDE SEQUENCE</scope>
</reference>
<evidence type="ECO:0000313" key="2">
    <source>
        <dbReference type="Proteomes" id="UP000033636"/>
    </source>
</evidence>
<protein>
    <submittedName>
        <fullName evidence="1">Molybdopterin-dependent oxidoreductase</fullName>
    </submittedName>
</protein>
<dbReference type="Proteomes" id="UP000033636">
    <property type="component" value="Unassembled WGS sequence"/>
</dbReference>
<accession>A0ACC6V2Z0</accession>